<keyword evidence="5" id="KW-0862">Zinc</keyword>
<feature type="domain" description="Alcohol dehydrogenase-like N-terminal" evidence="12">
    <location>
        <begin position="52"/>
        <end position="163"/>
    </location>
</feature>
<evidence type="ECO:0000256" key="2">
    <source>
        <dbReference type="ARBA" id="ARBA00008072"/>
    </source>
</evidence>
<dbReference type="InterPro" id="IPR013149">
    <property type="entry name" value="ADH-like_C"/>
</dbReference>
<accession>A0A1E1KQD0</accession>
<evidence type="ECO:0000256" key="1">
    <source>
        <dbReference type="ARBA" id="ARBA00001947"/>
    </source>
</evidence>
<evidence type="ECO:0000256" key="9">
    <source>
        <dbReference type="ARBA" id="ARBA00039783"/>
    </source>
</evidence>
<gene>
    <name evidence="13" type="ORF">RCO7_00456</name>
</gene>
<evidence type="ECO:0000256" key="5">
    <source>
        <dbReference type="ARBA" id="ARBA00022833"/>
    </source>
</evidence>
<evidence type="ECO:0000256" key="3">
    <source>
        <dbReference type="ARBA" id="ARBA00011881"/>
    </source>
</evidence>
<evidence type="ECO:0000256" key="6">
    <source>
        <dbReference type="ARBA" id="ARBA00023002"/>
    </source>
</evidence>
<dbReference type="Pfam" id="PF00107">
    <property type="entry name" value="ADH_zinc_N"/>
    <property type="match status" value="1"/>
</dbReference>
<dbReference type="GO" id="GO:0050019">
    <property type="term" value="F:L-arabinitol 4-dehydrogenase activity"/>
    <property type="evidence" value="ECO:0007669"/>
    <property type="project" value="UniProtKB-EC"/>
</dbReference>
<keyword evidence="14" id="KW-1185">Reference proteome</keyword>
<dbReference type="InParanoid" id="A0A1E1KQD0"/>
<dbReference type="InterPro" id="IPR036291">
    <property type="entry name" value="NAD(P)-bd_dom_sf"/>
</dbReference>
<comment type="cofactor">
    <cofactor evidence="1">
        <name>Zn(2+)</name>
        <dbReference type="ChEBI" id="CHEBI:29105"/>
    </cofactor>
</comment>
<dbReference type="CDD" id="cd05285">
    <property type="entry name" value="sorbitol_DH"/>
    <property type="match status" value="1"/>
</dbReference>
<dbReference type="GO" id="GO:0003939">
    <property type="term" value="F:L-iditol 2-dehydrogenase (NAD+) activity"/>
    <property type="evidence" value="ECO:0007669"/>
    <property type="project" value="TreeGrafter"/>
</dbReference>
<dbReference type="AlphaFoldDB" id="A0A1E1KQD0"/>
<evidence type="ECO:0000256" key="4">
    <source>
        <dbReference type="ARBA" id="ARBA00022723"/>
    </source>
</evidence>
<feature type="domain" description="Alcohol dehydrogenase-like C-terminal" evidence="11">
    <location>
        <begin position="201"/>
        <end position="332"/>
    </location>
</feature>
<comment type="caution">
    <text evidence="13">The sequence shown here is derived from an EMBL/GenBank/DDBJ whole genome shotgun (WGS) entry which is preliminary data.</text>
</comment>
<proteinExistence type="inferred from homology"/>
<dbReference type="PANTHER" id="PTHR43161">
    <property type="entry name" value="SORBITOL DEHYDROGENASE"/>
    <property type="match status" value="1"/>
</dbReference>
<dbReference type="InterPro" id="IPR045306">
    <property type="entry name" value="SDH-like"/>
</dbReference>
<dbReference type="EC" id="1.1.1.12" evidence="8"/>
<protein>
    <recommendedName>
        <fullName evidence="9">L-arabinitol 4-dehydrogenase</fullName>
        <ecNumber evidence="8">1.1.1.12</ecNumber>
    </recommendedName>
</protein>
<evidence type="ECO:0000259" key="11">
    <source>
        <dbReference type="Pfam" id="PF00107"/>
    </source>
</evidence>
<dbReference type="Gene3D" id="3.90.180.10">
    <property type="entry name" value="Medium-chain alcohol dehydrogenases, catalytic domain"/>
    <property type="match status" value="1"/>
</dbReference>
<dbReference type="InterPro" id="IPR011032">
    <property type="entry name" value="GroES-like_sf"/>
</dbReference>
<evidence type="ECO:0000259" key="12">
    <source>
        <dbReference type="Pfam" id="PF08240"/>
    </source>
</evidence>
<comment type="subunit">
    <text evidence="3">Homotetramer.</text>
</comment>
<keyword evidence="4" id="KW-0479">Metal-binding</keyword>
<dbReference type="GO" id="GO:0006062">
    <property type="term" value="P:sorbitol catabolic process"/>
    <property type="evidence" value="ECO:0007669"/>
    <property type="project" value="TreeGrafter"/>
</dbReference>
<evidence type="ECO:0000313" key="14">
    <source>
        <dbReference type="Proteomes" id="UP000178129"/>
    </source>
</evidence>
<dbReference type="STRING" id="914237.A0A1E1KQD0"/>
<dbReference type="SUPFAM" id="SSF50129">
    <property type="entry name" value="GroES-like"/>
    <property type="match status" value="1"/>
</dbReference>
<organism evidence="13 14">
    <name type="scientific">Rhynchosporium graminicola</name>
    <dbReference type="NCBI Taxonomy" id="2792576"/>
    <lineage>
        <taxon>Eukaryota</taxon>
        <taxon>Fungi</taxon>
        <taxon>Dikarya</taxon>
        <taxon>Ascomycota</taxon>
        <taxon>Pezizomycotina</taxon>
        <taxon>Leotiomycetes</taxon>
        <taxon>Helotiales</taxon>
        <taxon>Ploettnerulaceae</taxon>
        <taxon>Rhynchosporium</taxon>
    </lineage>
</organism>
<comment type="similarity">
    <text evidence="2">Belongs to the zinc-containing alcohol dehydrogenase family.</text>
</comment>
<dbReference type="SUPFAM" id="SSF51735">
    <property type="entry name" value="NAD(P)-binding Rossmann-fold domains"/>
    <property type="match status" value="1"/>
</dbReference>
<dbReference type="FunFam" id="3.40.50.720:FF:000068">
    <property type="entry name" value="Sorbitol dehydrogenase"/>
    <property type="match status" value="1"/>
</dbReference>
<comment type="catalytic activity">
    <reaction evidence="10">
        <text>L-arabinitol + NAD(+) = L-xylulose + NADH + H(+)</text>
        <dbReference type="Rhea" id="RHEA:16381"/>
        <dbReference type="ChEBI" id="CHEBI:15378"/>
        <dbReference type="ChEBI" id="CHEBI:17399"/>
        <dbReference type="ChEBI" id="CHEBI:18403"/>
        <dbReference type="ChEBI" id="CHEBI:57540"/>
        <dbReference type="ChEBI" id="CHEBI:57945"/>
        <dbReference type="EC" id="1.1.1.12"/>
    </reaction>
</comment>
<evidence type="ECO:0000256" key="10">
    <source>
        <dbReference type="ARBA" id="ARBA00049317"/>
    </source>
</evidence>
<evidence type="ECO:0000313" key="13">
    <source>
        <dbReference type="EMBL" id="CZS99114.1"/>
    </source>
</evidence>
<keyword evidence="6" id="KW-0560">Oxidoreductase</keyword>
<name>A0A1E1KQD0_9HELO</name>
<dbReference type="Gene3D" id="3.40.50.720">
    <property type="entry name" value="NAD(P)-binding Rossmann-like Domain"/>
    <property type="match status" value="1"/>
</dbReference>
<dbReference type="Pfam" id="PF08240">
    <property type="entry name" value="ADH_N"/>
    <property type="match status" value="1"/>
</dbReference>
<sequence>MAPSAADFFPVPMDKVAKPNIGVYTNPEHDLWVAPAEPSLESVQNGESLKVGEVTIGIKSTGICGSDVHFWHAGCIGPMIVTDTHILGHESAGVVLAVHPSVTSLKIGDRVAVEPNIICGECEPCLTGRYNGCEKVLFLSTPPVDGLLRRYVNHPAAWCHKIGDMSYEDGACLEPLSVSLAAMQRSGVQLGDPVLICGAGPIGLITLLCCQAAGACPLVITDIDEGRLAFAKNLVPSVTTFKVTRQTPEESAKAIVEAFGGIEPAVALECTGVESSIAASIWSVKFGGKVFVIGVGRNEMTIPFMRLSVREVDLQFQYRYCNTWPRAIRLVQSGIIDMQKLVTHRYQLTDAVDAFKTAADPKTGAIKVMIKSDD</sequence>
<evidence type="ECO:0000256" key="7">
    <source>
        <dbReference type="ARBA" id="ARBA00023027"/>
    </source>
</evidence>
<dbReference type="Proteomes" id="UP000178129">
    <property type="component" value="Unassembled WGS sequence"/>
</dbReference>
<dbReference type="GO" id="GO:0046872">
    <property type="term" value="F:metal ion binding"/>
    <property type="evidence" value="ECO:0007669"/>
    <property type="project" value="UniProtKB-KW"/>
</dbReference>
<dbReference type="InterPro" id="IPR013154">
    <property type="entry name" value="ADH-like_N"/>
</dbReference>
<reference evidence="14" key="1">
    <citation type="submission" date="2016-03" db="EMBL/GenBank/DDBJ databases">
        <authorList>
            <person name="Ploux O."/>
        </authorList>
    </citation>
    <scope>NUCLEOTIDE SEQUENCE [LARGE SCALE GENOMIC DNA]</scope>
    <source>
        <strain evidence="14">UK7</strain>
    </source>
</reference>
<keyword evidence="7" id="KW-0520">NAD</keyword>
<dbReference type="PANTHER" id="PTHR43161:SF12">
    <property type="entry name" value="L-ARABINITOL 4-DEHYDROGENASE"/>
    <property type="match status" value="1"/>
</dbReference>
<evidence type="ECO:0000256" key="8">
    <source>
        <dbReference type="ARBA" id="ARBA00038954"/>
    </source>
</evidence>
<dbReference type="EMBL" id="FJUW01000016">
    <property type="protein sequence ID" value="CZS99114.1"/>
    <property type="molecule type" value="Genomic_DNA"/>
</dbReference>